<reference evidence="2 3" key="1">
    <citation type="journal article" date="2009" name="Stand. Genomic Sci.">
        <title>Complete genome sequence of Kytococcus sedentarius type strain (541).</title>
        <authorList>
            <person name="Sims D."/>
            <person name="Brettin T."/>
            <person name="Detter J.C."/>
            <person name="Han C."/>
            <person name="Lapidus A."/>
            <person name="Copeland A."/>
            <person name="Glavina Del Rio T."/>
            <person name="Nolan M."/>
            <person name="Chen F."/>
            <person name="Lucas S."/>
            <person name="Tice H."/>
            <person name="Cheng J.F."/>
            <person name="Bruce D."/>
            <person name="Goodwin L."/>
            <person name="Pitluck S."/>
            <person name="Ovchinnikova G."/>
            <person name="Pati A."/>
            <person name="Ivanova N."/>
            <person name="Mavrommatis K."/>
            <person name="Chen A."/>
            <person name="Palaniappan K."/>
            <person name="D'haeseleer P."/>
            <person name="Chain P."/>
            <person name="Bristow J."/>
            <person name="Eisen J.A."/>
            <person name="Markowitz V."/>
            <person name="Hugenholtz P."/>
            <person name="Schneider S."/>
            <person name="Goker M."/>
            <person name="Pukall R."/>
            <person name="Kyrpides N.C."/>
            <person name="Klenk H.P."/>
        </authorList>
    </citation>
    <scope>NUCLEOTIDE SEQUENCE [LARGE SCALE GENOMIC DNA]</scope>
    <source>
        <strain evidence="3">ATCC 14392 / DSM 20547 / JCM 11482 / CCUG 33030 / NBRC 15357 / NCTC 11040 / CCM 314 / 541</strain>
    </source>
</reference>
<sequence length="85" mass="8615">MQQHGMTQQDTDRPGSTGCSACATHLGGDSPRRAAGGGCEDHLDPREQEAVAALVRGGLVELGTALGLRAEVVTTAGAGRVVTMV</sequence>
<keyword evidence="3" id="KW-1185">Reference proteome</keyword>
<protein>
    <submittedName>
        <fullName evidence="2">Uncharacterized protein</fullName>
    </submittedName>
</protein>
<accession>C7NIC2</accession>
<dbReference type="Proteomes" id="UP000006666">
    <property type="component" value="Chromosome"/>
</dbReference>
<feature type="region of interest" description="Disordered" evidence="1">
    <location>
        <begin position="1"/>
        <end position="42"/>
    </location>
</feature>
<name>C7NIC2_KYTSD</name>
<dbReference type="AlphaFoldDB" id="C7NIC2"/>
<evidence type="ECO:0000313" key="2">
    <source>
        <dbReference type="EMBL" id="ACV06629.1"/>
    </source>
</evidence>
<dbReference type="RefSeq" id="WP_015779574.1">
    <property type="nucleotide sequence ID" value="NC_013169.1"/>
</dbReference>
<dbReference type="EMBL" id="CP001686">
    <property type="protein sequence ID" value="ACV06629.1"/>
    <property type="molecule type" value="Genomic_DNA"/>
</dbReference>
<dbReference type="HOGENOM" id="CLU_2508420_0_0_11"/>
<dbReference type="KEGG" id="kse:Ksed_16140"/>
<gene>
    <name evidence="2" type="ordered locus">Ksed_16140</name>
</gene>
<evidence type="ECO:0000256" key="1">
    <source>
        <dbReference type="SAM" id="MobiDB-lite"/>
    </source>
</evidence>
<evidence type="ECO:0000313" key="3">
    <source>
        <dbReference type="Proteomes" id="UP000006666"/>
    </source>
</evidence>
<dbReference type="STRING" id="478801.Ksed_16140"/>
<organism evidence="2 3">
    <name type="scientific">Kytococcus sedentarius (strain ATCC 14392 / DSM 20547 / JCM 11482 / CCUG 33030 / NBRC 15357 / NCTC 11040 / CCM 314 / 541)</name>
    <name type="common">Micrococcus sedentarius</name>
    <dbReference type="NCBI Taxonomy" id="478801"/>
    <lineage>
        <taxon>Bacteria</taxon>
        <taxon>Bacillati</taxon>
        <taxon>Actinomycetota</taxon>
        <taxon>Actinomycetes</taxon>
        <taxon>Micrococcales</taxon>
        <taxon>Kytococcaceae</taxon>
        <taxon>Kytococcus</taxon>
    </lineage>
</organism>
<proteinExistence type="predicted"/>